<protein>
    <submittedName>
        <fullName evidence="2">Iron-sulfur cluster assembly scaffold protein</fullName>
    </submittedName>
</protein>
<reference evidence="2" key="1">
    <citation type="submission" date="2020-04" db="EMBL/GenBank/DDBJ databases">
        <authorList>
            <person name="Zhang T."/>
        </authorList>
    </citation>
    <scope>NUCLEOTIDE SEQUENCE</scope>
    <source>
        <strain evidence="2">HKST-UBA13</strain>
    </source>
</reference>
<gene>
    <name evidence="2" type="ORF">KC678_04985</name>
</gene>
<name>A0A955L2B5_9BACT</name>
<dbReference type="GO" id="GO:0051536">
    <property type="term" value="F:iron-sulfur cluster binding"/>
    <property type="evidence" value="ECO:0007669"/>
    <property type="project" value="InterPro"/>
</dbReference>
<dbReference type="InterPro" id="IPR002871">
    <property type="entry name" value="NIF_FeS_clus_asmbl_NifU_N"/>
</dbReference>
<dbReference type="SUPFAM" id="SSF82649">
    <property type="entry name" value="SufE/NifU"/>
    <property type="match status" value="1"/>
</dbReference>
<evidence type="ECO:0000313" key="2">
    <source>
        <dbReference type="EMBL" id="MCA9381595.1"/>
    </source>
</evidence>
<dbReference type="Pfam" id="PF01592">
    <property type="entry name" value="NifU_N"/>
    <property type="match status" value="1"/>
</dbReference>
<evidence type="ECO:0000259" key="1">
    <source>
        <dbReference type="Pfam" id="PF01592"/>
    </source>
</evidence>
<dbReference type="Gene3D" id="3.90.1010.10">
    <property type="match status" value="1"/>
</dbReference>
<feature type="domain" description="NIF system FeS cluster assembly NifU N-terminal" evidence="1">
    <location>
        <begin position="5"/>
        <end position="118"/>
    </location>
</feature>
<dbReference type="GO" id="GO:0005506">
    <property type="term" value="F:iron ion binding"/>
    <property type="evidence" value="ECO:0007669"/>
    <property type="project" value="InterPro"/>
</dbReference>
<sequence>MNEEQLNILDHYKHPRNFEKPNFDSTHSFKESNLTCGDEIEVKLIIKDDRVEDVSFSGEGCSLCIAGASMLTEQIFGKSIQELKSITNESILNMVGIDVTPAREKCILLGLDALKGALQ</sequence>
<dbReference type="PANTHER" id="PTHR10093">
    <property type="entry name" value="IRON-SULFUR CLUSTER ASSEMBLY ENZYME NIFU HOMOLOG"/>
    <property type="match status" value="1"/>
</dbReference>
<dbReference type="AlphaFoldDB" id="A0A955L2B5"/>
<dbReference type="EMBL" id="JAGQLJ010000139">
    <property type="protein sequence ID" value="MCA9381595.1"/>
    <property type="molecule type" value="Genomic_DNA"/>
</dbReference>
<dbReference type="Proteomes" id="UP000775877">
    <property type="component" value="Unassembled WGS sequence"/>
</dbReference>
<reference evidence="2" key="2">
    <citation type="journal article" date="2021" name="Microbiome">
        <title>Successional dynamics and alternative stable states in a saline activated sludge microbial community over 9 years.</title>
        <authorList>
            <person name="Wang Y."/>
            <person name="Ye J."/>
            <person name="Ju F."/>
            <person name="Liu L."/>
            <person name="Boyd J.A."/>
            <person name="Deng Y."/>
            <person name="Parks D.H."/>
            <person name="Jiang X."/>
            <person name="Yin X."/>
            <person name="Woodcroft B.J."/>
            <person name="Tyson G.W."/>
            <person name="Hugenholtz P."/>
            <person name="Polz M.F."/>
            <person name="Zhang T."/>
        </authorList>
    </citation>
    <scope>NUCLEOTIDE SEQUENCE</scope>
    <source>
        <strain evidence="2">HKST-UBA13</strain>
    </source>
</reference>
<proteinExistence type="predicted"/>
<accession>A0A955L2B5</accession>
<organism evidence="2 3">
    <name type="scientific">Candidatus Dojkabacteria bacterium</name>
    <dbReference type="NCBI Taxonomy" id="2099670"/>
    <lineage>
        <taxon>Bacteria</taxon>
        <taxon>Candidatus Dojkabacteria</taxon>
    </lineage>
</organism>
<dbReference type="GO" id="GO:0016226">
    <property type="term" value="P:iron-sulfur cluster assembly"/>
    <property type="evidence" value="ECO:0007669"/>
    <property type="project" value="InterPro"/>
</dbReference>
<evidence type="ECO:0000313" key="3">
    <source>
        <dbReference type="Proteomes" id="UP000775877"/>
    </source>
</evidence>
<comment type="caution">
    <text evidence="2">The sequence shown here is derived from an EMBL/GenBank/DDBJ whole genome shotgun (WGS) entry which is preliminary data.</text>
</comment>
<dbReference type="CDD" id="cd06664">
    <property type="entry name" value="IscU_like"/>
    <property type="match status" value="1"/>
</dbReference>